<evidence type="ECO:0000313" key="7">
    <source>
        <dbReference type="Proteomes" id="UP000030746"/>
    </source>
</evidence>
<dbReference type="CTD" id="20229959"/>
<feature type="domain" description="Threonine synthase N-terminal" evidence="5">
    <location>
        <begin position="170"/>
        <end position="251"/>
    </location>
</feature>
<dbReference type="EMBL" id="KB202283">
    <property type="protein sequence ID" value="ESO91165.1"/>
    <property type="molecule type" value="Genomic_DNA"/>
</dbReference>
<dbReference type="Gene3D" id="3.90.1380.10">
    <property type="entry name" value="Threonine synthase, N-terminal domain"/>
    <property type="match status" value="1"/>
</dbReference>
<dbReference type="PANTHER" id="PTHR43515:SF1">
    <property type="entry name" value="THREONINE SYNTHASE-LIKE 1"/>
    <property type="match status" value="1"/>
</dbReference>
<dbReference type="PANTHER" id="PTHR43515">
    <property type="entry name" value="THREONINE SYNTHASE-LIKE 1"/>
    <property type="match status" value="1"/>
</dbReference>
<dbReference type="InterPro" id="IPR027417">
    <property type="entry name" value="P-loop_NTPase"/>
</dbReference>
<dbReference type="Gene3D" id="3.40.50.1100">
    <property type="match status" value="2"/>
</dbReference>
<dbReference type="OrthoDB" id="5203861at2759"/>
<dbReference type="SUPFAM" id="SSF52540">
    <property type="entry name" value="P-loop containing nucleoside triphosphate hydrolases"/>
    <property type="match status" value="1"/>
</dbReference>
<sequence>MGNPGCGKTTVGKILGEKLNRTVIDVDDDVLEPTWRMSVSEKLFDVGGERFLEEEGQALCNFPTPTKSVISLSGSNPLHQKAMRHTKQNGVMIFLDVPQTDILDRLEKMKVDRIVGQEAGIGMAEILNYRQSFYEKQHDIRVTCCSGDTPEIIASKLLSALKNVHNDPGYVSTRGSDCDQPSTFLDTVLQGLAKDGGLFVRSTELPTMPRYEQQRLIDMNYSDRALRILHRWINPLEIPGGQLRDFVLKAYSKEAFQDAHVAPVRHLEKNQYLLELFHGPTASFKDYALQLMPQLFSKAVRNNDKHSKYLILVATSGDTGGAVLDGFRRHSGTVFNDTGVIVLYPLSGISELQKHQMTTMDGRNISVVGVNSNFDFCQSTIKQIFNDIEFNKTMKEQFNTKLSAANSLNWGRLIPQIVYHASGYLDLVKQRVIALGDEIDICVPTGNFGNILAAYYVKMMGFPIRKLICASNSNDVLTEFFITGCYNLRSRHLLKTSSPAIDILKSSNLERLLYHTSGNNGELIKNLYQDLQDHNHFSVSEEHLRKLQSMFVVGSCSEEECKSTIVQTLKNTGYLLDPHTAVAKTVADRYTSDVPTLITATAHYGKFGDSMLPWVDRHCVSDYTSEVVLNRLNDMSSHPPLHLGLKDMCQKPITHTVQCQPDIQDITKYVVDIARKM</sequence>
<comment type="similarity">
    <text evidence="2">Belongs to the threonine synthase family.</text>
</comment>
<evidence type="ECO:0000313" key="6">
    <source>
        <dbReference type="EMBL" id="ESO91165.1"/>
    </source>
</evidence>
<gene>
    <name evidence="6" type="ORF">LOTGIDRAFT_105242</name>
</gene>
<evidence type="ECO:0000256" key="1">
    <source>
        <dbReference type="ARBA" id="ARBA00001933"/>
    </source>
</evidence>
<feature type="modified residue" description="N6-(pyridoxal phosphate)lysine" evidence="4">
    <location>
        <position position="285"/>
    </location>
</feature>
<dbReference type="Pfam" id="PF01202">
    <property type="entry name" value="SKI"/>
    <property type="match status" value="1"/>
</dbReference>
<evidence type="ECO:0000259" key="5">
    <source>
        <dbReference type="Pfam" id="PF14821"/>
    </source>
</evidence>
<dbReference type="InterPro" id="IPR029144">
    <property type="entry name" value="Thr_synth_N"/>
</dbReference>
<keyword evidence="7" id="KW-1185">Reference proteome</keyword>
<dbReference type="AlphaFoldDB" id="V4A7Y8"/>
<evidence type="ECO:0000256" key="4">
    <source>
        <dbReference type="PIRSR" id="PIRSR604450-51"/>
    </source>
</evidence>
<dbReference type="InterPro" id="IPR031322">
    <property type="entry name" value="Shikimate/glucono_kinase"/>
</dbReference>
<dbReference type="STRING" id="225164.V4A7Y8"/>
<dbReference type="NCBIfam" id="TIGR00260">
    <property type="entry name" value="thrC"/>
    <property type="match status" value="1"/>
</dbReference>
<reference evidence="6 7" key="1">
    <citation type="journal article" date="2013" name="Nature">
        <title>Insights into bilaterian evolution from three spiralian genomes.</title>
        <authorList>
            <person name="Simakov O."/>
            <person name="Marletaz F."/>
            <person name="Cho S.J."/>
            <person name="Edsinger-Gonzales E."/>
            <person name="Havlak P."/>
            <person name="Hellsten U."/>
            <person name="Kuo D.H."/>
            <person name="Larsson T."/>
            <person name="Lv J."/>
            <person name="Arendt D."/>
            <person name="Savage R."/>
            <person name="Osoegawa K."/>
            <person name="de Jong P."/>
            <person name="Grimwood J."/>
            <person name="Chapman J.A."/>
            <person name="Shapiro H."/>
            <person name="Aerts A."/>
            <person name="Otillar R.P."/>
            <person name="Terry A.Y."/>
            <person name="Boore J.L."/>
            <person name="Grigoriev I.V."/>
            <person name="Lindberg D.R."/>
            <person name="Seaver E.C."/>
            <person name="Weisblat D.A."/>
            <person name="Putnam N.H."/>
            <person name="Rokhsar D.S."/>
        </authorList>
    </citation>
    <scope>NUCLEOTIDE SEQUENCE [LARGE SCALE GENOMIC DNA]</scope>
</reference>
<evidence type="ECO:0000256" key="3">
    <source>
        <dbReference type="ARBA" id="ARBA00022898"/>
    </source>
</evidence>
<comment type="cofactor">
    <cofactor evidence="1 4">
        <name>pyridoxal 5'-phosphate</name>
        <dbReference type="ChEBI" id="CHEBI:597326"/>
    </cofactor>
</comment>
<proteinExistence type="inferred from homology"/>
<protein>
    <recommendedName>
        <fullName evidence="5">Threonine synthase N-terminal domain-containing protein</fullName>
    </recommendedName>
</protein>
<dbReference type="GeneID" id="20229959"/>
<dbReference type="GO" id="GO:0005737">
    <property type="term" value="C:cytoplasm"/>
    <property type="evidence" value="ECO:0007669"/>
    <property type="project" value="TreeGrafter"/>
</dbReference>
<keyword evidence="3 4" id="KW-0663">Pyridoxal phosphate</keyword>
<dbReference type="OMA" id="HFNRCQH"/>
<dbReference type="Pfam" id="PF14821">
    <property type="entry name" value="Thr_synth_N"/>
    <property type="match status" value="1"/>
</dbReference>
<dbReference type="InterPro" id="IPR037158">
    <property type="entry name" value="Thr_synth_N_sf"/>
</dbReference>
<accession>V4A7Y8</accession>
<evidence type="ECO:0000256" key="2">
    <source>
        <dbReference type="ARBA" id="ARBA00005517"/>
    </source>
</evidence>
<name>V4A7Y8_LOTGI</name>
<dbReference type="InterPro" id="IPR036052">
    <property type="entry name" value="TrpB-like_PALP_sf"/>
</dbReference>
<organism evidence="6 7">
    <name type="scientific">Lottia gigantea</name>
    <name type="common">Giant owl limpet</name>
    <dbReference type="NCBI Taxonomy" id="225164"/>
    <lineage>
        <taxon>Eukaryota</taxon>
        <taxon>Metazoa</taxon>
        <taxon>Spiralia</taxon>
        <taxon>Lophotrochozoa</taxon>
        <taxon>Mollusca</taxon>
        <taxon>Gastropoda</taxon>
        <taxon>Patellogastropoda</taxon>
        <taxon>Lottioidea</taxon>
        <taxon>Lottiidae</taxon>
        <taxon>Lottia</taxon>
    </lineage>
</organism>
<dbReference type="RefSeq" id="XP_009057871.1">
    <property type="nucleotide sequence ID" value="XM_009059623.1"/>
</dbReference>
<dbReference type="Gene3D" id="3.40.50.300">
    <property type="entry name" value="P-loop containing nucleotide triphosphate hydrolases"/>
    <property type="match status" value="1"/>
</dbReference>
<dbReference type="Proteomes" id="UP000030746">
    <property type="component" value="Unassembled WGS sequence"/>
</dbReference>
<dbReference type="HOGENOM" id="CLU_015170_3_2_1"/>
<dbReference type="KEGG" id="lgi:LOTGIDRAFT_105242"/>
<dbReference type="CDD" id="cd01560">
    <property type="entry name" value="Thr-synth_2"/>
    <property type="match status" value="1"/>
</dbReference>
<dbReference type="InterPro" id="IPR004450">
    <property type="entry name" value="Thr_synthase-like"/>
</dbReference>
<dbReference type="SUPFAM" id="SSF53686">
    <property type="entry name" value="Tryptophan synthase beta subunit-like PLP-dependent enzymes"/>
    <property type="match status" value="1"/>
</dbReference>